<organism evidence="1 2">
    <name type="scientific">Caerostris extrusa</name>
    <name type="common">Bark spider</name>
    <name type="synonym">Caerostris bankana</name>
    <dbReference type="NCBI Taxonomy" id="172846"/>
    <lineage>
        <taxon>Eukaryota</taxon>
        <taxon>Metazoa</taxon>
        <taxon>Ecdysozoa</taxon>
        <taxon>Arthropoda</taxon>
        <taxon>Chelicerata</taxon>
        <taxon>Arachnida</taxon>
        <taxon>Araneae</taxon>
        <taxon>Araneomorphae</taxon>
        <taxon>Entelegynae</taxon>
        <taxon>Araneoidea</taxon>
        <taxon>Araneidae</taxon>
        <taxon>Caerostris</taxon>
    </lineage>
</organism>
<reference evidence="1 2" key="1">
    <citation type="submission" date="2021-06" db="EMBL/GenBank/DDBJ databases">
        <title>Caerostris extrusa draft genome.</title>
        <authorList>
            <person name="Kono N."/>
            <person name="Arakawa K."/>
        </authorList>
    </citation>
    <scope>NUCLEOTIDE SEQUENCE [LARGE SCALE GENOMIC DNA]</scope>
</reference>
<name>A0AAV4NKI6_CAEEX</name>
<evidence type="ECO:0000313" key="2">
    <source>
        <dbReference type="Proteomes" id="UP001054945"/>
    </source>
</evidence>
<keyword evidence="2" id="KW-1185">Reference proteome</keyword>
<sequence length="80" mass="9274">MCSAQLFFFSEQQPRGGLLFASAHHWAWDSRVRQKDGGRERLYRVLNTIITSEINKEDRGRQKNDPGCTAAIKRKIVLRL</sequence>
<dbReference type="Proteomes" id="UP001054945">
    <property type="component" value="Unassembled WGS sequence"/>
</dbReference>
<comment type="caution">
    <text evidence="1">The sequence shown here is derived from an EMBL/GenBank/DDBJ whole genome shotgun (WGS) entry which is preliminary data.</text>
</comment>
<dbReference type="EMBL" id="BPLR01003499">
    <property type="protein sequence ID" value="GIX85300.1"/>
    <property type="molecule type" value="Genomic_DNA"/>
</dbReference>
<proteinExistence type="predicted"/>
<protein>
    <submittedName>
        <fullName evidence="1">Uncharacterized protein</fullName>
    </submittedName>
</protein>
<dbReference type="AlphaFoldDB" id="A0AAV4NKI6"/>
<accession>A0AAV4NKI6</accession>
<gene>
    <name evidence="1" type="ORF">CEXT_378031</name>
</gene>
<evidence type="ECO:0000313" key="1">
    <source>
        <dbReference type="EMBL" id="GIX85300.1"/>
    </source>
</evidence>